<proteinExistence type="predicted"/>
<dbReference type="AlphaFoldDB" id="A0A4R7ZY09"/>
<dbReference type="Proteomes" id="UP000294743">
    <property type="component" value="Unassembled WGS sequence"/>
</dbReference>
<accession>A0A4R7ZY09</accession>
<dbReference type="EMBL" id="SODD01000011">
    <property type="protein sequence ID" value="TDW20590.1"/>
    <property type="molecule type" value="Genomic_DNA"/>
</dbReference>
<protein>
    <submittedName>
        <fullName evidence="1">Uncharacterized protein</fullName>
    </submittedName>
</protein>
<organism evidence="1 2">
    <name type="scientific">Breznakia blatticola</name>
    <dbReference type="NCBI Taxonomy" id="1754012"/>
    <lineage>
        <taxon>Bacteria</taxon>
        <taxon>Bacillati</taxon>
        <taxon>Bacillota</taxon>
        <taxon>Erysipelotrichia</taxon>
        <taxon>Erysipelotrichales</taxon>
        <taxon>Erysipelotrichaceae</taxon>
        <taxon>Breznakia</taxon>
    </lineage>
</organism>
<evidence type="ECO:0000313" key="2">
    <source>
        <dbReference type="Proteomes" id="UP000294743"/>
    </source>
</evidence>
<name>A0A4R7ZY09_9FIRM</name>
<dbReference type="RefSeq" id="WP_134168934.1">
    <property type="nucleotide sequence ID" value="NZ_SODD01000011.1"/>
</dbReference>
<sequence>MEVLVNCNIVVDIETIENISGSNQYFEIIFSTPNKDQYKLKFDSVWDIRCATENGYIDRFSKFERNVKKKSNILMIENSKYKKYFEHQSSGTRPMEEIENYIISDMIDTVIELLTSQEPTLEKMV</sequence>
<dbReference type="OrthoDB" id="3035098at2"/>
<gene>
    <name evidence="1" type="ORF">EDD63_1112</name>
</gene>
<comment type="caution">
    <text evidence="1">The sequence shown here is derived from an EMBL/GenBank/DDBJ whole genome shotgun (WGS) entry which is preliminary data.</text>
</comment>
<reference evidence="1 2" key="1">
    <citation type="submission" date="2019-03" db="EMBL/GenBank/DDBJ databases">
        <title>Genomic Encyclopedia of Type Strains, Phase IV (KMG-IV): sequencing the most valuable type-strain genomes for metagenomic binning, comparative biology and taxonomic classification.</title>
        <authorList>
            <person name="Goeker M."/>
        </authorList>
    </citation>
    <scope>NUCLEOTIDE SEQUENCE [LARGE SCALE GENOMIC DNA]</scope>
    <source>
        <strain evidence="1 2">DSM 28867</strain>
    </source>
</reference>
<evidence type="ECO:0000313" key="1">
    <source>
        <dbReference type="EMBL" id="TDW20590.1"/>
    </source>
</evidence>
<keyword evidence="2" id="KW-1185">Reference proteome</keyword>